<reference evidence="3" key="2">
    <citation type="submission" date="2024-04" db="EMBL/GenBank/DDBJ databases">
        <authorList>
            <person name="Chen Y."/>
            <person name="Shah S."/>
            <person name="Dougan E. K."/>
            <person name="Thang M."/>
            <person name="Chan C."/>
        </authorList>
    </citation>
    <scope>NUCLEOTIDE SEQUENCE [LARGE SCALE GENOMIC DNA]</scope>
</reference>
<evidence type="ECO:0000313" key="2">
    <source>
        <dbReference type="EMBL" id="CAI3992816.1"/>
    </source>
</evidence>
<proteinExistence type="predicted"/>
<accession>A0A9P1CMB6</accession>
<dbReference type="EMBL" id="CAMXCT020001762">
    <property type="protein sequence ID" value="CAL1146191.1"/>
    <property type="molecule type" value="Genomic_DNA"/>
</dbReference>
<sequence length="161" mass="17895">MPRSLNEHNEPLSSEVLAPPHGHRTMPKSEFYFQATEEHLTALILQTFYRGAVATGPQRFLVDNSLLRSDSSGLRYCTSLDGDKNPALKPVAWGHCVWGVLNDTQTWLKVKAGRRLDVLDTYPPPPQFPPAVLRASCPAETVQGCSVLKLQLDDPEPFEVT</sequence>
<gene>
    <name evidence="2" type="ORF">C1SCF055_LOCUS19612</name>
</gene>
<feature type="region of interest" description="Disordered" evidence="1">
    <location>
        <begin position="1"/>
        <end position="23"/>
    </location>
</feature>
<protein>
    <submittedName>
        <fullName evidence="2">Uncharacterized protein</fullName>
    </submittedName>
</protein>
<dbReference type="EMBL" id="CAMXCT030001762">
    <property type="protein sequence ID" value="CAL4780128.1"/>
    <property type="molecule type" value="Genomic_DNA"/>
</dbReference>
<keyword evidence="4" id="KW-1185">Reference proteome</keyword>
<evidence type="ECO:0000256" key="1">
    <source>
        <dbReference type="SAM" id="MobiDB-lite"/>
    </source>
</evidence>
<dbReference type="EMBL" id="CAMXCT010001762">
    <property type="protein sequence ID" value="CAI3992816.1"/>
    <property type="molecule type" value="Genomic_DNA"/>
</dbReference>
<feature type="compositionally biased region" description="Basic and acidic residues" evidence="1">
    <location>
        <begin position="1"/>
        <end position="10"/>
    </location>
</feature>
<comment type="caution">
    <text evidence="2">The sequence shown here is derived from an EMBL/GenBank/DDBJ whole genome shotgun (WGS) entry which is preliminary data.</text>
</comment>
<name>A0A9P1CMB6_9DINO</name>
<dbReference type="Proteomes" id="UP001152797">
    <property type="component" value="Unassembled WGS sequence"/>
</dbReference>
<evidence type="ECO:0000313" key="3">
    <source>
        <dbReference type="EMBL" id="CAL1146191.1"/>
    </source>
</evidence>
<reference evidence="2" key="1">
    <citation type="submission" date="2022-10" db="EMBL/GenBank/DDBJ databases">
        <authorList>
            <person name="Chen Y."/>
            <person name="Dougan E. K."/>
            <person name="Chan C."/>
            <person name="Rhodes N."/>
            <person name="Thang M."/>
        </authorList>
    </citation>
    <scope>NUCLEOTIDE SEQUENCE</scope>
</reference>
<dbReference type="OrthoDB" id="410361at2759"/>
<evidence type="ECO:0000313" key="4">
    <source>
        <dbReference type="Proteomes" id="UP001152797"/>
    </source>
</evidence>
<dbReference type="AlphaFoldDB" id="A0A9P1CMB6"/>
<organism evidence="2">
    <name type="scientific">Cladocopium goreaui</name>
    <dbReference type="NCBI Taxonomy" id="2562237"/>
    <lineage>
        <taxon>Eukaryota</taxon>
        <taxon>Sar</taxon>
        <taxon>Alveolata</taxon>
        <taxon>Dinophyceae</taxon>
        <taxon>Suessiales</taxon>
        <taxon>Symbiodiniaceae</taxon>
        <taxon>Cladocopium</taxon>
    </lineage>
</organism>